<accession>A0A510USP1</accession>
<dbReference type="RefSeq" id="WP_065600177.1">
    <property type="nucleotide sequence ID" value="NZ_BJTZ01000106.1"/>
</dbReference>
<evidence type="ECO:0000313" key="1">
    <source>
        <dbReference type="EMBL" id="GEK16220.1"/>
    </source>
</evidence>
<dbReference type="AlphaFoldDB" id="A0A510USP1"/>
<gene>
    <name evidence="1" type="ORF">AFI02nite_42560</name>
</gene>
<protein>
    <submittedName>
        <fullName evidence="1">Uncharacterized protein</fullName>
    </submittedName>
</protein>
<dbReference type="EMBL" id="BJTZ01000106">
    <property type="protein sequence ID" value="GEK16220.1"/>
    <property type="molecule type" value="Genomic_DNA"/>
</dbReference>
<comment type="caution">
    <text evidence="1">The sequence shown here is derived from an EMBL/GenBank/DDBJ whole genome shotgun (WGS) entry which is preliminary data.</text>
</comment>
<name>A0A510USP1_ALIFS</name>
<proteinExistence type="predicted"/>
<evidence type="ECO:0000313" key="2">
    <source>
        <dbReference type="Proteomes" id="UP000321787"/>
    </source>
</evidence>
<sequence length="124" mass="14406">MVAVHLRIAESNLRLDGFKNLDYYMSTKEKHSFGRSWRIGQTMRNLVTHAYIYCKYSNRIYSVPVSVDNETAEITFHHENGILLSHGNIEYGFRHDDKVPFFGNGGVAMHHKFYTDLALTESYN</sequence>
<reference evidence="1 2" key="1">
    <citation type="submission" date="2019-07" db="EMBL/GenBank/DDBJ databases">
        <title>Whole genome shotgun sequence of Aliivibrio fischeri NBRC 101058.</title>
        <authorList>
            <person name="Hosoyama A."/>
            <person name="Uohara A."/>
            <person name="Ohji S."/>
            <person name="Ichikawa N."/>
        </authorList>
    </citation>
    <scope>NUCLEOTIDE SEQUENCE [LARGE SCALE GENOMIC DNA]</scope>
    <source>
        <strain evidence="1 2">NBRC 101058</strain>
    </source>
</reference>
<dbReference type="Proteomes" id="UP000321787">
    <property type="component" value="Unassembled WGS sequence"/>
</dbReference>
<organism evidence="1 2">
    <name type="scientific">Aliivibrio fischeri</name>
    <name type="common">Vibrio fischeri</name>
    <dbReference type="NCBI Taxonomy" id="668"/>
    <lineage>
        <taxon>Bacteria</taxon>
        <taxon>Pseudomonadati</taxon>
        <taxon>Pseudomonadota</taxon>
        <taxon>Gammaproteobacteria</taxon>
        <taxon>Vibrionales</taxon>
        <taxon>Vibrionaceae</taxon>
        <taxon>Aliivibrio</taxon>
    </lineage>
</organism>